<proteinExistence type="predicted"/>
<gene>
    <name evidence="2" type="ORF">GCM10009691_29570</name>
</gene>
<comment type="caution">
    <text evidence="2">The sequence shown here is derived from an EMBL/GenBank/DDBJ whole genome shotgun (WGS) entry which is preliminary data.</text>
</comment>
<dbReference type="RefSeq" id="WP_346036623.1">
    <property type="nucleotide sequence ID" value="NZ_BAAALY010000015.1"/>
</dbReference>
<name>A0ABP4MZX9_9MICO</name>
<evidence type="ECO:0000313" key="3">
    <source>
        <dbReference type="Proteomes" id="UP001501791"/>
    </source>
</evidence>
<evidence type="ECO:0000313" key="2">
    <source>
        <dbReference type="EMBL" id="GAA1553279.1"/>
    </source>
</evidence>
<dbReference type="NCBIfam" id="NF033539">
    <property type="entry name" value="transpos_IS1380"/>
    <property type="match status" value="1"/>
</dbReference>
<dbReference type="InterPro" id="IPR025668">
    <property type="entry name" value="Tnp_DDE_dom"/>
</dbReference>
<reference evidence="3" key="1">
    <citation type="journal article" date="2019" name="Int. J. Syst. Evol. Microbiol.">
        <title>The Global Catalogue of Microorganisms (GCM) 10K type strain sequencing project: providing services to taxonomists for standard genome sequencing and annotation.</title>
        <authorList>
            <consortium name="The Broad Institute Genomics Platform"/>
            <consortium name="The Broad Institute Genome Sequencing Center for Infectious Disease"/>
            <person name="Wu L."/>
            <person name="Ma J."/>
        </authorList>
    </citation>
    <scope>NUCLEOTIDE SEQUENCE [LARGE SCALE GENOMIC DNA]</scope>
    <source>
        <strain evidence="3">JCM 13319</strain>
    </source>
</reference>
<dbReference type="EMBL" id="BAAALY010000015">
    <property type="protein sequence ID" value="GAA1553279.1"/>
    <property type="molecule type" value="Genomic_DNA"/>
</dbReference>
<dbReference type="InterPro" id="IPR047960">
    <property type="entry name" value="Transpos_IS1380"/>
</dbReference>
<accession>A0ABP4MZX9</accession>
<dbReference type="Pfam" id="PF13701">
    <property type="entry name" value="DDE_Tnp_1_4"/>
    <property type="match status" value="1"/>
</dbReference>
<dbReference type="Proteomes" id="UP001501791">
    <property type="component" value="Unassembled WGS sequence"/>
</dbReference>
<sequence length="492" mass="53461">MGECSGWTAGLVVSGDGKNLVSHAGTAALRMLADQVGLTRNLSTVLAQPRLLVHDRGRVLVDLGVSIADGAEVISGIDAVGESSQLYGPVASVSTTWRALGEIAAAGQAGRRRIARAVAKTRAHVWDLIAGRHGELPPIRVADREITGMVGIRIDATLITAHSEKELASPNWKKGFGFHPLLGYCDNTNEPLAQMLRTGRAGSNTAKDHLRILDEAIGAVPAKYRRRLLISVDGAGASHDLIGHLDALANRPGRQVWWTVGWDLGQRERTAITLVPEDVWQVAIDTAGEPRTSRDEAGEIVDAAQVADITDLIRAGSSLTGWPTDMRILARRERPHPGAQLSLFEQHAGWRYQLTATNIAARLPAGHANAAVVNNLAYLDALARSHARVEDRIRTGKSCGLAKFPSHDFDRNTAWLDTASIAQTLLAWFAHLSLDGDLARAEPNTIRYRLLHVAARLTRGQRRRYLRIDQTWPWTPDLVTAIRRIQALPAGP</sequence>
<keyword evidence="3" id="KW-1185">Reference proteome</keyword>
<protein>
    <submittedName>
        <fullName evidence="2">IS1380-like element ISMsm3 family transposase</fullName>
    </submittedName>
</protein>
<evidence type="ECO:0000259" key="1">
    <source>
        <dbReference type="Pfam" id="PF13701"/>
    </source>
</evidence>
<feature type="domain" description="Transposase DDE" evidence="1">
    <location>
        <begin position="11"/>
        <end position="489"/>
    </location>
</feature>
<organism evidence="2 3">
    <name type="scientific">Brevibacterium picturae</name>
    <dbReference type="NCBI Taxonomy" id="260553"/>
    <lineage>
        <taxon>Bacteria</taxon>
        <taxon>Bacillati</taxon>
        <taxon>Actinomycetota</taxon>
        <taxon>Actinomycetes</taxon>
        <taxon>Micrococcales</taxon>
        <taxon>Brevibacteriaceae</taxon>
        <taxon>Brevibacterium</taxon>
    </lineage>
</organism>